<organism evidence="1 3">
    <name type="scientific">Methylobacterium oxalidis</name>
    <dbReference type="NCBI Taxonomy" id="944322"/>
    <lineage>
        <taxon>Bacteria</taxon>
        <taxon>Pseudomonadati</taxon>
        <taxon>Pseudomonadota</taxon>
        <taxon>Alphaproteobacteria</taxon>
        <taxon>Hyphomicrobiales</taxon>
        <taxon>Methylobacteriaceae</taxon>
        <taxon>Methylobacterium</taxon>
    </lineage>
</organism>
<evidence type="ECO:0000313" key="2">
    <source>
        <dbReference type="EMBL" id="GLS66029.1"/>
    </source>
</evidence>
<accession>A0A512JB21</accession>
<dbReference type="Proteomes" id="UP000321960">
    <property type="component" value="Unassembled WGS sequence"/>
</dbReference>
<name>A0A512JB21_9HYPH</name>
<reference evidence="4" key="2">
    <citation type="journal article" date="2019" name="Int. J. Syst. Evol. Microbiol.">
        <title>The Global Catalogue of Microorganisms (GCM) 10K type strain sequencing project: providing services to taxonomists for standard genome sequencing and annotation.</title>
        <authorList>
            <consortium name="The Broad Institute Genomics Platform"/>
            <consortium name="The Broad Institute Genome Sequencing Center for Infectious Disease"/>
            <person name="Wu L."/>
            <person name="Ma J."/>
        </authorList>
    </citation>
    <scope>NUCLEOTIDE SEQUENCE [LARGE SCALE GENOMIC DNA]</scope>
    <source>
        <strain evidence="4">NBRC 107715</strain>
    </source>
</reference>
<evidence type="ECO:0000313" key="4">
    <source>
        <dbReference type="Proteomes" id="UP001156856"/>
    </source>
</evidence>
<evidence type="ECO:0000313" key="1">
    <source>
        <dbReference type="EMBL" id="GEP07180.1"/>
    </source>
</evidence>
<keyword evidence="4" id="KW-1185">Reference proteome</keyword>
<proteinExistence type="predicted"/>
<dbReference type="Proteomes" id="UP001156856">
    <property type="component" value="Unassembled WGS sequence"/>
</dbReference>
<reference evidence="2" key="1">
    <citation type="journal article" date="2014" name="Int. J. Syst. Evol. Microbiol.">
        <title>Complete genome of a new Firmicutes species belonging to the dominant human colonic microbiota ('Ruminococcus bicirculans') reveals two chromosomes and a selective capacity to utilize plant glucans.</title>
        <authorList>
            <consortium name="NISC Comparative Sequencing Program"/>
            <person name="Wegmann U."/>
            <person name="Louis P."/>
            <person name="Goesmann A."/>
            <person name="Henrissat B."/>
            <person name="Duncan S.H."/>
            <person name="Flint H.J."/>
        </authorList>
    </citation>
    <scope>NUCLEOTIDE SEQUENCE</scope>
    <source>
        <strain evidence="2">NBRC 107715</strain>
    </source>
</reference>
<gene>
    <name evidence="2" type="ORF">GCM10007888_44110</name>
    <name evidence="1" type="ORF">MOX02_52180</name>
</gene>
<protein>
    <submittedName>
        <fullName evidence="1">Uncharacterized protein</fullName>
    </submittedName>
</protein>
<evidence type="ECO:0000313" key="3">
    <source>
        <dbReference type="Proteomes" id="UP000321960"/>
    </source>
</evidence>
<dbReference type="EMBL" id="BJZU01000139">
    <property type="protein sequence ID" value="GEP07180.1"/>
    <property type="molecule type" value="Genomic_DNA"/>
</dbReference>
<sequence length="92" mass="10380">MAPEREELREIVRLMNRYGIAWFGNAWEPSESGTSMAGDRRLGELLDKLDHNRCAGEHHEFEDEAHLGQHCSDRGSRGIGTTRFVARASARA</sequence>
<reference evidence="1 3" key="3">
    <citation type="submission" date="2019-07" db="EMBL/GenBank/DDBJ databases">
        <title>Whole genome shotgun sequence of Methylobacterium oxalidis NBRC 107715.</title>
        <authorList>
            <person name="Hosoyama A."/>
            <person name="Uohara A."/>
            <person name="Ohji S."/>
            <person name="Ichikawa N."/>
        </authorList>
    </citation>
    <scope>NUCLEOTIDE SEQUENCE [LARGE SCALE GENOMIC DNA]</scope>
    <source>
        <strain evidence="1 3">NBRC 107715</strain>
    </source>
</reference>
<dbReference type="AlphaFoldDB" id="A0A512JB21"/>
<comment type="caution">
    <text evidence="1">The sequence shown here is derived from an EMBL/GenBank/DDBJ whole genome shotgun (WGS) entry which is preliminary data.</text>
</comment>
<dbReference type="EMBL" id="BSPK01000089">
    <property type="protein sequence ID" value="GLS66029.1"/>
    <property type="molecule type" value="Genomic_DNA"/>
</dbReference>
<reference evidence="2" key="4">
    <citation type="submission" date="2023-01" db="EMBL/GenBank/DDBJ databases">
        <title>Draft genome sequence of Methylobacterium oxalidis strain NBRC 107715.</title>
        <authorList>
            <person name="Sun Q."/>
            <person name="Mori K."/>
        </authorList>
    </citation>
    <scope>NUCLEOTIDE SEQUENCE</scope>
    <source>
        <strain evidence="2">NBRC 107715</strain>
    </source>
</reference>